<dbReference type="Proteomes" id="UP000001075">
    <property type="component" value="Unassembled WGS sequence"/>
</dbReference>
<feature type="region of interest" description="Disordered" evidence="1">
    <location>
        <begin position="1"/>
        <end position="151"/>
    </location>
</feature>
<dbReference type="AlphaFoldDB" id="G3GZ19"/>
<organism evidence="2 3">
    <name type="scientific">Cricetulus griseus</name>
    <name type="common">Chinese hamster</name>
    <name type="synonym">Cricetulus barabensis griseus</name>
    <dbReference type="NCBI Taxonomy" id="10029"/>
    <lineage>
        <taxon>Eukaryota</taxon>
        <taxon>Metazoa</taxon>
        <taxon>Chordata</taxon>
        <taxon>Craniata</taxon>
        <taxon>Vertebrata</taxon>
        <taxon>Euteleostomi</taxon>
        <taxon>Mammalia</taxon>
        <taxon>Eutheria</taxon>
        <taxon>Euarchontoglires</taxon>
        <taxon>Glires</taxon>
        <taxon>Rodentia</taxon>
        <taxon>Myomorpha</taxon>
        <taxon>Muroidea</taxon>
        <taxon>Cricetidae</taxon>
        <taxon>Cricetinae</taxon>
        <taxon>Cricetulus</taxon>
    </lineage>
</organism>
<proteinExistence type="predicted"/>
<evidence type="ECO:0000313" key="3">
    <source>
        <dbReference type="Proteomes" id="UP000001075"/>
    </source>
</evidence>
<reference evidence="3" key="1">
    <citation type="journal article" date="2011" name="Nat. Biotechnol.">
        <title>The genomic sequence of the Chinese hamster ovary (CHO)-K1 cell line.</title>
        <authorList>
            <person name="Xu X."/>
            <person name="Nagarajan H."/>
            <person name="Lewis N.E."/>
            <person name="Pan S."/>
            <person name="Cai Z."/>
            <person name="Liu X."/>
            <person name="Chen W."/>
            <person name="Xie M."/>
            <person name="Wang W."/>
            <person name="Hammond S."/>
            <person name="Andersen M.R."/>
            <person name="Neff N."/>
            <person name="Passarelli B."/>
            <person name="Koh W."/>
            <person name="Fan H.C."/>
            <person name="Wang J."/>
            <person name="Gui Y."/>
            <person name="Lee K.H."/>
            <person name="Betenbaugh M.J."/>
            <person name="Quake S.R."/>
            <person name="Famili I."/>
            <person name="Palsson B.O."/>
            <person name="Wang J."/>
        </authorList>
    </citation>
    <scope>NUCLEOTIDE SEQUENCE [LARGE SCALE GENOMIC DNA]</scope>
    <source>
        <strain evidence="3">CHO K1 cell line</strain>
    </source>
</reference>
<dbReference type="EMBL" id="JH000071">
    <property type="protein sequence ID" value="EGV98222.1"/>
    <property type="molecule type" value="Genomic_DNA"/>
</dbReference>
<gene>
    <name evidence="2" type="ORF">I79_003069</name>
</gene>
<feature type="compositionally biased region" description="Basic residues" evidence="1">
    <location>
        <begin position="136"/>
        <end position="151"/>
    </location>
</feature>
<dbReference type="InParanoid" id="G3GZ19"/>
<evidence type="ECO:0000313" key="2">
    <source>
        <dbReference type="EMBL" id="EGV98222.1"/>
    </source>
</evidence>
<accession>G3GZ19</accession>
<feature type="compositionally biased region" description="Low complexity" evidence="1">
    <location>
        <begin position="93"/>
        <end position="104"/>
    </location>
</feature>
<protein>
    <submittedName>
        <fullName evidence="2">Uncharacterized protein</fullName>
    </submittedName>
</protein>
<name>G3GZ19_CRIGR</name>
<evidence type="ECO:0000256" key="1">
    <source>
        <dbReference type="SAM" id="MobiDB-lite"/>
    </source>
</evidence>
<sequence>MVGKDEAFTKTRLPPKPRLLALSTRGVPSAVCPQGRGTGRTSAGGNLGSAREHSTDAVPASGSTDAAGRGEVRAGTWQAQRRRAGARNCRGPARAAGRSSEEAAITAARSEHAPAFPRTQARMRPSSMPKTSGKLIRPRSVHFRPVRGNRG</sequence>